<accession>T1AEY7</accession>
<name>T1AEY7_9ZZZZ</name>
<protein>
    <submittedName>
        <fullName evidence="3">3-deoxy-7-phosphoheptulonate synthase</fullName>
    </submittedName>
</protein>
<dbReference type="PANTHER" id="PTHR43018">
    <property type="entry name" value="PHOSPHO-2-DEHYDRO-3-DEOXYHEPTONATE ALDOLASE"/>
    <property type="match status" value="1"/>
</dbReference>
<dbReference type="GO" id="GO:0016740">
    <property type="term" value="F:transferase activity"/>
    <property type="evidence" value="ECO:0007669"/>
    <property type="project" value="UniProtKB-KW"/>
</dbReference>
<feature type="domain" description="DAHP synthetase I/KDSA" evidence="2">
    <location>
        <begin position="1"/>
        <end position="168"/>
    </location>
</feature>
<organism evidence="3">
    <name type="scientific">mine drainage metagenome</name>
    <dbReference type="NCBI Taxonomy" id="410659"/>
    <lineage>
        <taxon>unclassified sequences</taxon>
        <taxon>metagenomes</taxon>
        <taxon>ecological metagenomes</taxon>
    </lineage>
</organism>
<dbReference type="AlphaFoldDB" id="T1AEY7"/>
<proteinExistence type="predicted"/>
<feature type="non-terminal residue" evidence="3">
    <location>
        <position position="170"/>
    </location>
</feature>
<dbReference type="InterPro" id="IPR013785">
    <property type="entry name" value="Aldolase_TIM"/>
</dbReference>
<gene>
    <name evidence="3" type="ORF">B2A_11009</name>
</gene>
<dbReference type="PANTHER" id="PTHR43018:SF2">
    <property type="entry name" value="PHOSPHO-2-DEHYDRO-3-DEOXYHEPTONATE ALDOLASE"/>
    <property type="match status" value="1"/>
</dbReference>
<reference evidence="3" key="2">
    <citation type="journal article" date="2014" name="ISME J.">
        <title>Microbial stratification in low pH oxic and suboxic macroscopic growths along an acid mine drainage.</title>
        <authorList>
            <person name="Mendez-Garcia C."/>
            <person name="Mesa V."/>
            <person name="Sprenger R.R."/>
            <person name="Richter M."/>
            <person name="Diez M.S."/>
            <person name="Solano J."/>
            <person name="Bargiela R."/>
            <person name="Golyshina O.V."/>
            <person name="Manteca A."/>
            <person name="Ramos J.L."/>
            <person name="Gallego J.R."/>
            <person name="Llorente I."/>
            <person name="Martins Dos Santos V.A."/>
            <person name="Jensen O.N."/>
            <person name="Pelaez A.I."/>
            <person name="Sanchez J."/>
            <person name="Ferrer M."/>
        </authorList>
    </citation>
    <scope>NUCLEOTIDE SEQUENCE</scope>
</reference>
<keyword evidence="1" id="KW-0808">Transferase</keyword>
<evidence type="ECO:0000259" key="2">
    <source>
        <dbReference type="Pfam" id="PF00793"/>
    </source>
</evidence>
<evidence type="ECO:0000256" key="1">
    <source>
        <dbReference type="ARBA" id="ARBA00022679"/>
    </source>
</evidence>
<evidence type="ECO:0000313" key="3">
    <source>
        <dbReference type="EMBL" id="EQD40500.1"/>
    </source>
</evidence>
<dbReference type="InterPro" id="IPR006218">
    <property type="entry name" value="DAHP1/KDSA"/>
</dbReference>
<dbReference type="SUPFAM" id="SSF51569">
    <property type="entry name" value="Aldolase"/>
    <property type="match status" value="1"/>
</dbReference>
<dbReference type="Pfam" id="PF00793">
    <property type="entry name" value="DAHP_synth_1"/>
    <property type="match status" value="1"/>
</dbReference>
<sequence length="170" mass="18564">MEIAENVRRLGADMLRGGAFKPRTTPYSFQGLGKEGVKLLRRASDATGLPVVSEIMDISDYPLFADDVDMLQVGSRNSQNFSMLKFLGKTAKPVLLKNGMGNTVSEWLNSAEYLLSGGNGNVVMCYRGTRGFEDGTRFTMDIGVMPVLRDKTHLPVCADPSHPAGNRAYV</sequence>
<dbReference type="Gene3D" id="3.20.20.70">
    <property type="entry name" value="Aldolase class I"/>
    <property type="match status" value="1"/>
</dbReference>
<reference evidence="3" key="1">
    <citation type="submission" date="2013-08" db="EMBL/GenBank/DDBJ databases">
        <authorList>
            <person name="Mendez C."/>
            <person name="Richter M."/>
            <person name="Ferrer M."/>
            <person name="Sanchez J."/>
        </authorList>
    </citation>
    <scope>NUCLEOTIDE SEQUENCE</scope>
</reference>
<dbReference type="EMBL" id="AUZZ01007934">
    <property type="protein sequence ID" value="EQD40500.1"/>
    <property type="molecule type" value="Genomic_DNA"/>
</dbReference>
<comment type="caution">
    <text evidence="3">The sequence shown here is derived from an EMBL/GenBank/DDBJ whole genome shotgun (WGS) entry which is preliminary data.</text>
</comment>
<dbReference type="InterPro" id="IPR052899">
    <property type="entry name" value="Class-I_DAHP_synthase"/>
</dbReference>